<dbReference type="RefSeq" id="WP_204005535.1">
    <property type="nucleotide sequence ID" value="NZ_BOPG01000061.1"/>
</dbReference>
<evidence type="ECO:0000256" key="1">
    <source>
        <dbReference type="SAM" id="MobiDB-lite"/>
    </source>
</evidence>
<accession>A0A8J4E6J2</accession>
<protein>
    <submittedName>
        <fullName evidence="2">Uncharacterized protein</fullName>
    </submittedName>
</protein>
<evidence type="ECO:0000313" key="2">
    <source>
        <dbReference type="EMBL" id="GIJ60882.1"/>
    </source>
</evidence>
<gene>
    <name evidence="2" type="ORF">Vau01_083980</name>
</gene>
<keyword evidence="3" id="KW-1185">Reference proteome</keyword>
<feature type="compositionally biased region" description="Polar residues" evidence="1">
    <location>
        <begin position="1"/>
        <end position="14"/>
    </location>
</feature>
<feature type="region of interest" description="Disordered" evidence="1">
    <location>
        <begin position="1"/>
        <end position="96"/>
    </location>
</feature>
<organism evidence="2 3">
    <name type="scientific">Virgisporangium aurantiacum</name>
    <dbReference type="NCBI Taxonomy" id="175570"/>
    <lineage>
        <taxon>Bacteria</taxon>
        <taxon>Bacillati</taxon>
        <taxon>Actinomycetota</taxon>
        <taxon>Actinomycetes</taxon>
        <taxon>Micromonosporales</taxon>
        <taxon>Micromonosporaceae</taxon>
        <taxon>Virgisporangium</taxon>
    </lineage>
</organism>
<feature type="compositionally biased region" description="Polar residues" evidence="1">
    <location>
        <begin position="44"/>
        <end position="69"/>
    </location>
</feature>
<reference evidence="2" key="1">
    <citation type="submission" date="2021-01" db="EMBL/GenBank/DDBJ databases">
        <title>Whole genome shotgun sequence of Virgisporangium aurantiacum NBRC 16421.</title>
        <authorList>
            <person name="Komaki H."/>
            <person name="Tamura T."/>
        </authorList>
    </citation>
    <scope>NUCLEOTIDE SEQUENCE</scope>
    <source>
        <strain evidence="2">NBRC 16421</strain>
    </source>
</reference>
<name>A0A8J4E6J2_9ACTN</name>
<sequence>MNISAGTSSATAARQGQPPARREDPVKAVADAQEVSRDDLFATIKSSQPAGGSPTAAANNQGRPQSQLNSPPPVPPPPGAPKGELSGLSTDDGKAAEISALLDTDVEEVRKVNSAAELVKMFQDRGVDLTSLRSVLNNGDLLDVAA</sequence>
<feature type="compositionally biased region" description="Pro residues" evidence="1">
    <location>
        <begin position="70"/>
        <end position="80"/>
    </location>
</feature>
<proteinExistence type="predicted"/>
<dbReference type="Proteomes" id="UP000612585">
    <property type="component" value="Unassembled WGS sequence"/>
</dbReference>
<dbReference type="EMBL" id="BOPG01000061">
    <property type="protein sequence ID" value="GIJ60882.1"/>
    <property type="molecule type" value="Genomic_DNA"/>
</dbReference>
<evidence type="ECO:0000313" key="3">
    <source>
        <dbReference type="Proteomes" id="UP000612585"/>
    </source>
</evidence>
<comment type="caution">
    <text evidence="2">The sequence shown here is derived from an EMBL/GenBank/DDBJ whole genome shotgun (WGS) entry which is preliminary data.</text>
</comment>
<dbReference type="AlphaFoldDB" id="A0A8J4E6J2"/>